<comment type="caution">
    <text evidence="13">The sequence shown here is derived from an EMBL/GenBank/DDBJ whole genome shotgun (WGS) entry which is preliminary data.</text>
</comment>
<dbReference type="AlphaFoldDB" id="A0A832SXD1"/>
<dbReference type="SUPFAM" id="SSF51735">
    <property type="entry name" value="NAD(P)-binding Rossmann-fold domains"/>
    <property type="match status" value="1"/>
</dbReference>
<reference evidence="13" key="1">
    <citation type="journal article" date="2020" name="bioRxiv">
        <title>A rank-normalized archaeal taxonomy based on genome phylogeny resolves widespread incomplete and uneven classifications.</title>
        <authorList>
            <person name="Rinke C."/>
            <person name="Chuvochina M."/>
            <person name="Mussig A.J."/>
            <person name="Chaumeil P.-A."/>
            <person name="Waite D.W."/>
            <person name="Whitman W.B."/>
            <person name="Parks D.H."/>
            <person name="Hugenholtz P."/>
        </authorList>
    </citation>
    <scope>NUCLEOTIDE SEQUENCE</scope>
    <source>
        <strain evidence="13">UBA8834</strain>
    </source>
</reference>
<accession>A0A832SXD1</accession>
<dbReference type="GO" id="GO:0015940">
    <property type="term" value="P:pantothenate biosynthetic process"/>
    <property type="evidence" value="ECO:0007669"/>
    <property type="project" value="InterPro"/>
</dbReference>
<dbReference type="Proteomes" id="UP000617544">
    <property type="component" value="Unassembled WGS sequence"/>
</dbReference>
<dbReference type="SMR" id="A0A832SXD1"/>
<comment type="function">
    <text evidence="10">Catalyzes the NADPH-dependent reduction of ketopantoate into pantoic acid.</text>
</comment>
<keyword evidence="4 10" id="KW-0521">NADP</keyword>
<evidence type="ECO:0000256" key="10">
    <source>
        <dbReference type="RuleBase" id="RU362068"/>
    </source>
</evidence>
<dbReference type="InterPro" id="IPR013752">
    <property type="entry name" value="KPA_reductase"/>
</dbReference>
<dbReference type="Pfam" id="PF02558">
    <property type="entry name" value="ApbA"/>
    <property type="match status" value="1"/>
</dbReference>
<evidence type="ECO:0000256" key="3">
    <source>
        <dbReference type="ARBA" id="ARBA00013014"/>
    </source>
</evidence>
<dbReference type="Gene3D" id="1.10.1040.10">
    <property type="entry name" value="N-(1-d-carboxylethyl)-l-norvaline Dehydrogenase, domain 2"/>
    <property type="match status" value="1"/>
</dbReference>
<comment type="similarity">
    <text evidence="2 10">Belongs to the ketopantoate reductase family.</text>
</comment>
<dbReference type="PANTHER" id="PTHR43765:SF2">
    <property type="entry name" value="2-DEHYDROPANTOATE 2-REDUCTASE"/>
    <property type="match status" value="1"/>
</dbReference>
<dbReference type="SUPFAM" id="SSF48179">
    <property type="entry name" value="6-phosphogluconate dehydrogenase C-terminal domain-like"/>
    <property type="match status" value="1"/>
</dbReference>
<dbReference type="InterPro" id="IPR036291">
    <property type="entry name" value="NAD(P)-bd_dom_sf"/>
</dbReference>
<dbReference type="GeneID" id="1443716"/>
<feature type="domain" description="Ketopantoate reductase N-terminal" evidence="11">
    <location>
        <begin position="3"/>
        <end position="145"/>
    </location>
</feature>
<sequence length="301" mass="32811">MKIYILGAGAIGSLVGGLLANVGEDVTLIGRGRHIEAINKRGLMIEGLTNLKINTKATTSIPGAKPDLIILTTKSYSTDDALNSAKDIVRDTWVLSLQNGIGNEEKIMELGGRPIGGITTNGAVLKEPGVVEWRGRGITLIGLYPKGRNEFVEEVKETFNRAGLETEVTENIIGWKWAKTIVNSAINPIGAILEVKNGAIKDNDYLLSIAVEVVKEGCKIALQNGIKFDISPMELLIQTLEQTRENYNSMLQDIWRGKRTEIDFINGKIIEYAKLVNLEAPLNFLLWALVKAKESLGGGSK</sequence>
<dbReference type="InterPro" id="IPR008927">
    <property type="entry name" value="6-PGluconate_DH-like_C_sf"/>
</dbReference>
<dbReference type="UniPathway" id="UPA00241"/>
<dbReference type="Gene3D" id="3.40.50.720">
    <property type="entry name" value="NAD(P)-binding Rossmann-like Domain"/>
    <property type="match status" value="1"/>
</dbReference>
<dbReference type="Pfam" id="PF08546">
    <property type="entry name" value="ApbA_C"/>
    <property type="match status" value="1"/>
</dbReference>
<evidence type="ECO:0000313" key="13">
    <source>
        <dbReference type="EMBL" id="HII60392.1"/>
    </source>
</evidence>
<dbReference type="GO" id="GO:0050661">
    <property type="term" value="F:NADP binding"/>
    <property type="evidence" value="ECO:0007669"/>
    <property type="project" value="TreeGrafter"/>
</dbReference>
<dbReference type="NCBIfam" id="TIGR00745">
    <property type="entry name" value="apbA_panE"/>
    <property type="match status" value="1"/>
</dbReference>
<gene>
    <name evidence="13" type="ORF">HA331_01270</name>
</gene>
<proteinExistence type="inferred from homology"/>
<dbReference type="InterPro" id="IPR003710">
    <property type="entry name" value="ApbA"/>
</dbReference>
<comment type="catalytic activity">
    <reaction evidence="9">
        <text>(R)-pantoate + NAD(+) = 2-dehydropantoate + NADH + H(+)</text>
        <dbReference type="Rhea" id="RHEA:61292"/>
        <dbReference type="ChEBI" id="CHEBI:11561"/>
        <dbReference type="ChEBI" id="CHEBI:15378"/>
        <dbReference type="ChEBI" id="CHEBI:15980"/>
        <dbReference type="ChEBI" id="CHEBI:57540"/>
        <dbReference type="ChEBI" id="CHEBI:57945"/>
    </reaction>
    <physiologicalReaction direction="right-to-left" evidence="9">
        <dbReference type="Rhea" id="RHEA:61294"/>
    </physiologicalReaction>
</comment>
<evidence type="ECO:0000256" key="6">
    <source>
        <dbReference type="ARBA" id="ARBA00023002"/>
    </source>
</evidence>
<dbReference type="GO" id="GO:0008677">
    <property type="term" value="F:2-dehydropantoate 2-reductase activity"/>
    <property type="evidence" value="ECO:0007669"/>
    <property type="project" value="UniProtKB-EC"/>
</dbReference>
<dbReference type="InterPro" id="IPR013332">
    <property type="entry name" value="KPR_N"/>
</dbReference>
<organism evidence="13 14">
    <name type="scientific">Pyrococcus horikoshii</name>
    <dbReference type="NCBI Taxonomy" id="53953"/>
    <lineage>
        <taxon>Archaea</taxon>
        <taxon>Methanobacteriati</taxon>
        <taxon>Methanobacteriota</taxon>
        <taxon>Thermococci</taxon>
        <taxon>Thermococcales</taxon>
        <taxon>Thermococcaceae</taxon>
        <taxon>Pyrococcus</taxon>
    </lineage>
</organism>
<dbReference type="EC" id="1.1.1.169" evidence="3 10"/>
<dbReference type="OMA" id="ANYSSMY"/>
<dbReference type="GO" id="GO:0005737">
    <property type="term" value="C:cytoplasm"/>
    <property type="evidence" value="ECO:0007669"/>
    <property type="project" value="TreeGrafter"/>
</dbReference>
<dbReference type="EMBL" id="DUJN01000002">
    <property type="protein sequence ID" value="HII60392.1"/>
    <property type="molecule type" value="Genomic_DNA"/>
</dbReference>
<dbReference type="InterPro" id="IPR050838">
    <property type="entry name" value="Ketopantoate_reductase"/>
</dbReference>
<comment type="catalytic activity">
    <reaction evidence="8">
        <text>(R)-pantoate + NADP(+) = 2-dehydropantoate + NADPH + H(+)</text>
        <dbReference type="Rhea" id="RHEA:16233"/>
        <dbReference type="ChEBI" id="CHEBI:11561"/>
        <dbReference type="ChEBI" id="CHEBI:15378"/>
        <dbReference type="ChEBI" id="CHEBI:15980"/>
        <dbReference type="ChEBI" id="CHEBI:57783"/>
        <dbReference type="ChEBI" id="CHEBI:58349"/>
        <dbReference type="EC" id="1.1.1.169"/>
    </reaction>
    <physiologicalReaction direction="right-to-left" evidence="8">
        <dbReference type="Rhea" id="RHEA:16235"/>
    </physiologicalReaction>
</comment>
<evidence type="ECO:0000313" key="14">
    <source>
        <dbReference type="Proteomes" id="UP000617544"/>
    </source>
</evidence>
<dbReference type="InterPro" id="IPR013328">
    <property type="entry name" value="6PGD_dom2"/>
</dbReference>
<name>A0A832SXD1_PYRHR</name>
<protein>
    <recommendedName>
        <fullName evidence="3 10">2-dehydropantoate 2-reductase</fullName>
        <ecNumber evidence="3 10">1.1.1.169</ecNumber>
    </recommendedName>
    <alternativeName>
        <fullName evidence="7 10">Ketopantoate reductase</fullName>
    </alternativeName>
</protein>
<evidence type="ECO:0000256" key="8">
    <source>
        <dbReference type="ARBA" id="ARBA00047506"/>
    </source>
</evidence>
<keyword evidence="5 10" id="KW-0173">Coenzyme A biosynthesis</keyword>
<feature type="domain" description="Ketopantoate reductase C-terminal" evidence="12">
    <location>
        <begin position="171"/>
        <end position="294"/>
    </location>
</feature>
<evidence type="ECO:0000259" key="11">
    <source>
        <dbReference type="Pfam" id="PF02558"/>
    </source>
</evidence>
<evidence type="ECO:0000256" key="2">
    <source>
        <dbReference type="ARBA" id="ARBA00007870"/>
    </source>
</evidence>
<keyword evidence="6 10" id="KW-0560">Oxidoreductase</keyword>
<evidence type="ECO:0000256" key="1">
    <source>
        <dbReference type="ARBA" id="ARBA00004724"/>
    </source>
</evidence>
<evidence type="ECO:0000256" key="9">
    <source>
        <dbReference type="ARBA" id="ARBA00048196"/>
    </source>
</evidence>
<evidence type="ECO:0000259" key="12">
    <source>
        <dbReference type="Pfam" id="PF08546"/>
    </source>
</evidence>
<dbReference type="GO" id="GO:0015937">
    <property type="term" value="P:coenzyme A biosynthetic process"/>
    <property type="evidence" value="ECO:0007669"/>
    <property type="project" value="UniProtKB-UniPathway"/>
</dbReference>
<evidence type="ECO:0000256" key="4">
    <source>
        <dbReference type="ARBA" id="ARBA00022857"/>
    </source>
</evidence>
<dbReference type="NCBIfam" id="NF005092">
    <property type="entry name" value="PRK06522.2-3"/>
    <property type="match status" value="1"/>
</dbReference>
<comment type="pathway">
    <text evidence="1 10">Cofactor biosynthesis; coenzyme A biosynthesis.</text>
</comment>
<evidence type="ECO:0000256" key="5">
    <source>
        <dbReference type="ARBA" id="ARBA00022993"/>
    </source>
</evidence>
<dbReference type="PANTHER" id="PTHR43765">
    <property type="entry name" value="2-DEHYDROPANTOATE 2-REDUCTASE-RELATED"/>
    <property type="match status" value="1"/>
</dbReference>
<dbReference type="RefSeq" id="WP_010885478.1">
    <property type="nucleotide sequence ID" value="NZ_DUJN01000002.1"/>
</dbReference>
<evidence type="ECO:0000256" key="7">
    <source>
        <dbReference type="ARBA" id="ARBA00032024"/>
    </source>
</evidence>